<evidence type="ECO:0000256" key="2">
    <source>
        <dbReference type="ARBA" id="ARBA00004459"/>
    </source>
</evidence>
<evidence type="ECO:0000256" key="6">
    <source>
        <dbReference type="ARBA" id="ARBA00023237"/>
    </source>
</evidence>
<geneLocation type="plasmid" evidence="10">
    <name>unnamed</name>
</geneLocation>
<comment type="subcellular location">
    <subcellularLocation>
        <location evidence="2 8">Cell outer membrane</location>
        <topology evidence="2 8">Lipid-anchor</topology>
    </subcellularLocation>
</comment>
<dbReference type="AlphaFoldDB" id="W5SXX4"/>
<dbReference type="GO" id="GO:0009279">
    <property type="term" value="C:cell outer membrane"/>
    <property type="evidence" value="ECO:0007669"/>
    <property type="project" value="UniProtKB-SubCell"/>
</dbReference>
<proteinExistence type="predicted"/>
<evidence type="ECO:0000313" key="10">
    <source>
        <dbReference type="EMBL" id="AHH11553.1"/>
    </source>
</evidence>
<protein>
    <recommendedName>
        <fullName evidence="8">Variable large protein</fullName>
    </recommendedName>
</protein>
<evidence type="ECO:0000256" key="3">
    <source>
        <dbReference type="ARBA" id="ARBA00022729"/>
    </source>
</evidence>
<evidence type="ECO:0000256" key="7">
    <source>
        <dbReference type="ARBA" id="ARBA00023288"/>
    </source>
</evidence>
<dbReference type="SUPFAM" id="SSF74748">
    <property type="entry name" value="Variable surface antigen VlsE"/>
    <property type="match status" value="1"/>
</dbReference>
<gene>
    <name evidence="10" type="ORF">BCO_0013508</name>
</gene>
<keyword evidence="4 8" id="KW-0472">Membrane</keyword>
<accession>W5SXX4</accession>
<reference evidence="10" key="1">
    <citation type="submission" date="2013-04" db="EMBL/GenBank/DDBJ databases">
        <title>Comparative Genomics of Relapsing Fever Spirochetes.</title>
        <authorList>
            <person name="Schwan T.G."/>
            <person name="Raffel S.J."/>
            <person name="Porcella S.F."/>
            <person name="Martens C.A."/>
            <person name="Bruno D.P."/>
            <person name="Ricklefs S.M."/>
            <person name="Barbian K.B."/>
        </authorList>
    </citation>
    <scope>NUCLEOTIDE SEQUENCE</scope>
    <source>
        <strain evidence="10">Co53</strain>
        <plasmid evidence="10">unnamed</plasmid>
    </source>
</reference>
<keyword evidence="10" id="KW-0614">Plasmid</keyword>
<organism evidence="10">
    <name type="scientific">Borrelia coriaceae ATCC 43381</name>
    <dbReference type="NCBI Taxonomy" id="1408429"/>
    <lineage>
        <taxon>Bacteria</taxon>
        <taxon>Pseudomonadati</taxon>
        <taxon>Spirochaetota</taxon>
        <taxon>Spirochaetia</taxon>
        <taxon>Spirochaetales</taxon>
        <taxon>Borreliaceae</taxon>
        <taxon>Borrelia</taxon>
    </lineage>
</organism>
<keyword evidence="3" id="KW-0732">Signal</keyword>
<keyword evidence="6 8" id="KW-0998">Cell outer membrane</keyword>
<evidence type="ECO:0000256" key="5">
    <source>
        <dbReference type="ARBA" id="ARBA00023139"/>
    </source>
</evidence>
<dbReference type="InterPro" id="IPR000680">
    <property type="entry name" value="Borrelia_lipo"/>
</dbReference>
<name>W5SXX4_9SPIR</name>
<dbReference type="OrthoDB" id="352883at2"/>
<evidence type="ECO:0000256" key="9">
    <source>
        <dbReference type="SAM" id="MobiDB-lite"/>
    </source>
</evidence>
<keyword evidence="5 8" id="KW-0564">Palmitate</keyword>
<dbReference type="Pfam" id="PF00921">
    <property type="entry name" value="Lipoprotein_2"/>
    <property type="match status" value="1"/>
</dbReference>
<dbReference type="EMBL" id="CP005757">
    <property type="protein sequence ID" value="AHH11553.1"/>
    <property type="molecule type" value="Genomic_DNA"/>
</dbReference>
<evidence type="ECO:0000256" key="8">
    <source>
        <dbReference type="RuleBase" id="RU363105"/>
    </source>
</evidence>
<comment type="function">
    <text evidence="1 8">The Vlp and Vsp proteins are antigenically distinct proteins, only one vlp or vsp gene is transcriptionally active at any one time. Switching between these genes is a mechanism of host immune response evasion.</text>
</comment>
<dbReference type="HOGENOM" id="CLU_054711_0_2_12"/>
<evidence type="ECO:0000256" key="4">
    <source>
        <dbReference type="ARBA" id="ARBA00023136"/>
    </source>
</evidence>
<evidence type="ECO:0000256" key="1">
    <source>
        <dbReference type="ARBA" id="ARBA00003932"/>
    </source>
</evidence>
<sequence>MRKLSKIIDGASEALKGAGGNEPIANVADTNAGVVGTDIDKLVNGIKSIVDVVLKDIGNASAGDDKKATDLSGRTGGNSTSDESGKLFATDNAGADGKKAAADAAKAVGAVIGADILQAIAKGNEGDAFKCLLLNLSLN</sequence>
<keyword evidence="7 8" id="KW-0449">Lipoprotein</keyword>
<feature type="region of interest" description="Disordered" evidence="9">
    <location>
        <begin position="60"/>
        <end position="86"/>
    </location>
</feature>